<evidence type="ECO:0000256" key="7">
    <source>
        <dbReference type="HAMAP-Rule" id="MF_00203"/>
    </source>
</evidence>
<keyword evidence="1 7" id="KW-0963">Cytoplasm</keyword>
<dbReference type="Pfam" id="PF01541">
    <property type="entry name" value="GIY-YIG"/>
    <property type="match status" value="1"/>
</dbReference>
<proteinExistence type="inferred from homology"/>
<comment type="similarity">
    <text evidence="7">Belongs to the UvrC family.</text>
</comment>
<evidence type="ECO:0000256" key="4">
    <source>
        <dbReference type="ARBA" id="ARBA00022881"/>
    </source>
</evidence>
<gene>
    <name evidence="7 11" type="primary">uvrC</name>
    <name evidence="11" type="ORF">GCM10007916_02660</name>
</gene>
<dbReference type="PROSITE" id="PS50151">
    <property type="entry name" value="UVR"/>
    <property type="match status" value="1"/>
</dbReference>
<dbReference type="InterPro" id="IPR001943">
    <property type="entry name" value="UVR_dom"/>
</dbReference>
<dbReference type="NCBIfam" id="TIGR00194">
    <property type="entry name" value="uvrC"/>
    <property type="match status" value="1"/>
</dbReference>
<accession>A0ABQ6DVZ5</accession>
<evidence type="ECO:0000256" key="1">
    <source>
        <dbReference type="ARBA" id="ARBA00022490"/>
    </source>
</evidence>
<dbReference type="PROSITE" id="PS50165">
    <property type="entry name" value="UVRC"/>
    <property type="match status" value="1"/>
</dbReference>
<dbReference type="InterPro" id="IPR047296">
    <property type="entry name" value="GIY-YIG_UvrC_Cho"/>
</dbReference>
<dbReference type="Pfam" id="PF22920">
    <property type="entry name" value="UvrC_RNaseH"/>
    <property type="match status" value="1"/>
</dbReference>
<evidence type="ECO:0000256" key="6">
    <source>
        <dbReference type="ARBA" id="ARBA00023236"/>
    </source>
</evidence>
<dbReference type="Gene3D" id="3.30.420.340">
    <property type="entry name" value="UvrC, RNAse H endonuclease domain"/>
    <property type="match status" value="1"/>
</dbReference>
<dbReference type="SMART" id="SM00278">
    <property type="entry name" value="HhH1"/>
    <property type="match status" value="2"/>
</dbReference>
<evidence type="ECO:0000259" key="8">
    <source>
        <dbReference type="PROSITE" id="PS50151"/>
    </source>
</evidence>
<dbReference type="InterPro" id="IPR035901">
    <property type="entry name" value="GIY-YIG_endonuc_sf"/>
</dbReference>
<dbReference type="Pfam" id="PF08459">
    <property type="entry name" value="UvrC_RNaseH_dom"/>
    <property type="match status" value="1"/>
</dbReference>
<dbReference type="PANTHER" id="PTHR30562">
    <property type="entry name" value="UVRC/OXIDOREDUCTASE"/>
    <property type="match status" value="1"/>
</dbReference>
<dbReference type="InterPro" id="IPR001162">
    <property type="entry name" value="UvrC_RNase_H_dom"/>
</dbReference>
<name>A0ABQ6DVZ5_9GAMM</name>
<evidence type="ECO:0000313" key="12">
    <source>
        <dbReference type="Proteomes" id="UP001157353"/>
    </source>
</evidence>
<dbReference type="Gene3D" id="3.40.1440.10">
    <property type="entry name" value="GIY-YIG endonuclease"/>
    <property type="match status" value="1"/>
</dbReference>
<evidence type="ECO:0000256" key="2">
    <source>
        <dbReference type="ARBA" id="ARBA00022763"/>
    </source>
</evidence>
<dbReference type="SUPFAM" id="SSF46600">
    <property type="entry name" value="C-terminal UvrC-binding domain of UvrB"/>
    <property type="match status" value="1"/>
</dbReference>
<dbReference type="Gene3D" id="4.10.860.10">
    <property type="entry name" value="UVR domain"/>
    <property type="match status" value="1"/>
</dbReference>
<sequence length="616" mass="70058">MSQLPSEQFSPEAFLKTVTTEPGVYRMFDSKNIIIYVGKAKNLKKRLSSYFSLTQKHPKTLALVSHIVNIEVTVTHTETEALILEHNFIKQYKPKYNVLLRDDKSYPYLFISDHKHPQLTLVRSQNRKRKGTYFGPYPSGGAVRESLHLMQKLFPIRQCEDSYYANRSRPCLQYQLKRCLGPCVNAMPESEYAHQVELAAEFLLGKSQRVIDLLIDEMQLASETLEFEKAATRRDQIQSLKKVQEQQWVSGDIEQLDVLGFVYEHGIASFHLLFVRQGRILGSRNYFPKVPKNSNPEEVLTAFLSQFYLSGQNGRAIPKEILLSDDFAERFTFTELFTEYCGYKTTLKVEMRGERAKFVKLAKRNALVALQTHLSQKNNVQQRYQLLEEKLELIEPIKRMECYDISHMMGEKTVASCVVFDREGAKKSAYRRFNITGITPGDDYAAMGQVLARRFREKQSIENIPDIIFIDGGLGQLNQAETIISSLAENFTEKYPLLIGIAKGVTRKAGLETLILADSHEILEIAADSPALHLIQQIRDESHRFAITGHRGQRDKKRRTSTLEGIPGVGAKRRQLLLNHFGGLQGVKAASVDELAKINGISVALAENIHEALTLK</sequence>
<organism evidence="11 12">
    <name type="scientific">Psychromonas marina</name>
    <dbReference type="NCBI Taxonomy" id="88364"/>
    <lineage>
        <taxon>Bacteria</taxon>
        <taxon>Pseudomonadati</taxon>
        <taxon>Pseudomonadota</taxon>
        <taxon>Gammaproteobacteria</taxon>
        <taxon>Alteromonadales</taxon>
        <taxon>Psychromonadaceae</taxon>
        <taxon>Psychromonas</taxon>
    </lineage>
</organism>
<comment type="subunit">
    <text evidence="7">Interacts with UvrB in an incision complex.</text>
</comment>
<keyword evidence="6 7" id="KW-0742">SOS response</keyword>
<feature type="domain" description="UVR" evidence="8">
    <location>
        <begin position="208"/>
        <end position="243"/>
    </location>
</feature>
<dbReference type="InterPro" id="IPR038476">
    <property type="entry name" value="UvrC_RNase_H_dom_sf"/>
</dbReference>
<protein>
    <recommendedName>
        <fullName evidence="7">UvrABC system protein C</fullName>
        <shortName evidence="7">Protein UvrC</shortName>
    </recommendedName>
    <alternativeName>
        <fullName evidence="7">Excinuclease ABC subunit C</fullName>
    </alternativeName>
</protein>
<dbReference type="PANTHER" id="PTHR30562:SF1">
    <property type="entry name" value="UVRABC SYSTEM PROTEIN C"/>
    <property type="match status" value="1"/>
</dbReference>
<evidence type="ECO:0000313" key="11">
    <source>
        <dbReference type="EMBL" id="GLS89199.1"/>
    </source>
</evidence>
<keyword evidence="4 7" id="KW-0267">Excision nuclease</keyword>
<dbReference type="RefSeq" id="WP_284202314.1">
    <property type="nucleotide sequence ID" value="NZ_BSPQ01000001.1"/>
</dbReference>
<dbReference type="SUPFAM" id="SSF82771">
    <property type="entry name" value="GIY-YIG endonuclease"/>
    <property type="match status" value="1"/>
</dbReference>
<dbReference type="EMBL" id="BSPQ01000001">
    <property type="protein sequence ID" value="GLS89199.1"/>
    <property type="molecule type" value="Genomic_DNA"/>
</dbReference>
<keyword evidence="3 7" id="KW-0228">DNA excision</keyword>
<dbReference type="InterPro" id="IPR010994">
    <property type="entry name" value="RuvA_2-like"/>
</dbReference>
<dbReference type="Proteomes" id="UP001157353">
    <property type="component" value="Unassembled WGS sequence"/>
</dbReference>
<dbReference type="InterPro" id="IPR036876">
    <property type="entry name" value="UVR_dom_sf"/>
</dbReference>
<dbReference type="InterPro" id="IPR000305">
    <property type="entry name" value="GIY-YIG_endonuc"/>
</dbReference>
<dbReference type="InterPro" id="IPR004791">
    <property type="entry name" value="UvrC"/>
</dbReference>
<dbReference type="Gene3D" id="1.10.150.20">
    <property type="entry name" value="5' to 3' exonuclease, C-terminal subdomain"/>
    <property type="match status" value="1"/>
</dbReference>
<evidence type="ECO:0000256" key="3">
    <source>
        <dbReference type="ARBA" id="ARBA00022769"/>
    </source>
</evidence>
<dbReference type="HAMAP" id="MF_00203">
    <property type="entry name" value="UvrC"/>
    <property type="match status" value="1"/>
</dbReference>
<dbReference type="InterPro" id="IPR050066">
    <property type="entry name" value="UvrABC_protein_C"/>
</dbReference>
<evidence type="ECO:0000259" key="10">
    <source>
        <dbReference type="PROSITE" id="PS50165"/>
    </source>
</evidence>
<feature type="domain" description="UvrC family homology region profile" evidence="10">
    <location>
        <begin position="258"/>
        <end position="484"/>
    </location>
</feature>
<comment type="subcellular location">
    <subcellularLocation>
        <location evidence="7">Cytoplasm</location>
    </subcellularLocation>
</comment>
<dbReference type="SMART" id="SM00465">
    <property type="entry name" value="GIYc"/>
    <property type="match status" value="1"/>
</dbReference>
<dbReference type="CDD" id="cd10434">
    <property type="entry name" value="GIY-YIG_UvrC_Cho"/>
    <property type="match status" value="1"/>
</dbReference>
<dbReference type="SUPFAM" id="SSF47781">
    <property type="entry name" value="RuvA domain 2-like"/>
    <property type="match status" value="1"/>
</dbReference>
<comment type="caution">
    <text evidence="11">The sequence shown here is derived from an EMBL/GenBank/DDBJ whole genome shotgun (WGS) entry which is preliminary data.</text>
</comment>
<keyword evidence="2 7" id="KW-0227">DNA damage</keyword>
<comment type="function">
    <text evidence="7">The UvrABC repair system catalyzes the recognition and processing of DNA lesions. UvrC both incises the 5' and 3' sides of the lesion. The N-terminal half is responsible for the 3' incision and the C-terminal half is responsible for the 5' incision.</text>
</comment>
<dbReference type="PROSITE" id="PS50164">
    <property type="entry name" value="GIY_YIG"/>
    <property type="match status" value="1"/>
</dbReference>
<dbReference type="NCBIfam" id="NF001824">
    <property type="entry name" value="PRK00558.1-5"/>
    <property type="match status" value="1"/>
</dbReference>
<reference evidence="12" key="1">
    <citation type="journal article" date="2019" name="Int. J. Syst. Evol. Microbiol.">
        <title>The Global Catalogue of Microorganisms (GCM) 10K type strain sequencing project: providing services to taxonomists for standard genome sequencing and annotation.</title>
        <authorList>
            <consortium name="The Broad Institute Genomics Platform"/>
            <consortium name="The Broad Institute Genome Sequencing Center for Infectious Disease"/>
            <person name="Wu L."/>
            <person name="Ma J."/>
        </authorList>
    </citation>
    <scope>NUCLEOTIDE SEQUENCE [LARGE SCALE GENOMIC DNA]</scope>
    <source>
        <strain evidence="12">NBRC 103166</strain>
    </source>
</reference>
<dbReference type="InterPro" id="IPR003583">
    <property type="entry name" value="Hlx-hairpin-Hlx_DNA-bd_motif"/>
</dbReference>
<evidence type="ECO:0000259" key="9">
    <source>
        <dbReference type="PROSITE" id="PS50164"/>
    </source>
</evidence>
<dbReference type="Pfam" id="PF02151">
    <property type="entry name" value="UVR"/>
    <property type="match status" value="1"/>
</dbReference>
<evidence type="ECO:0000256" key="5">
    <source>
        <dbReference type="ARBA" id="ARBA00023204"/>
    </source>
</evidence>
<feature type="domain" description="GIY-YIG" evidence="9">
    <location>
        <begin position="20"/>
        <end position="98"/>
    </location>
</feature>
<keyword evidence="5 7" id="KW-0234">DNA repair</keyword>
<dbReference type="Pfam" id="PF14520">
    <property type="entry name" value="HHH_5"/>
    <property type="match status" value="1"/>
</dbReference>
<keyword evidence="12" id="KW-1185">Reference proteome</keyword>